<dbReference type="EMBL" id="JAGTJR010000074">
    <property type="protein sequence ID" value="KAH7016642.1"/>
    <property type="molecule type" value="Genomic_DNA"/>
</dbReference>
<reference evidence="1 2" key="1">
    <citation type="journal article" date="2021" name="Nat. Commun.">
        <title>Genetic determinants of endophytism in the Arabidopsis root mycobiome.</title>
        <authorList>
            <person name="Mesny F."/>
            <person name="Miyauchi S."/>
            <person name="Thiergart T."/>
            <person name="Pickel B."/>
            <person name="Atanasova L."/>
            <person name="Karlsson M."/>
            <person name="Huettel B."/>
            <person name="Barry K.W."/>
            <person name="Haridas S."/>
            <person name="Chen C."/>
            <person name="Bauer D."/>
            <person name="Andreopoulos W."/>
            <person name="Pangilinan J."/>
            <person name="LaButti K."/>
            <person name="Riley R."/>
            <person name="Lipzen A."/>
            <person name="Clum A."/>
            <person name="Drula E."/>
            <person name="Henrissat B."/>
            <person name="Kohler A."/>
            <person name="Grigoriev I.V."/>
            <person name="Martin F.M."/>
            <person name="Hacquard S."/>
        </authorList>
    </citation>
    <scope>NUCLEOTIDE SEQUENCE [LARGE SCALE GENOMIC DNA]</scope>
    <source>
        <strain evidence="1 2">MPI-SDFR-AT-0080</strain>
    </source>
</reference>
<comment type="caution">
    <text evidence="1">The sequence shown here is derived from an EMBL/GenBank/DDBJ whole genome shotgun (WGS) entry which is preliminary data.</text>
</comment>
<dbReference type="Proteomes" id="UP000774617">
    <property type="component" value="Unassembled WGS sequence"/>
</dbReference>
<keyword evidence="2" id="KW-1185">Reference proteome</keyword>
<name>A0ABQ8FSI0_9PEZI</name>
<evidence type="ECO:0000313" key="1">
    <source>
        <dbReference type="EMBL" id="KAH7016642.1"/>
    </source>
</evidence>
<organism evidence="1 2">
    <name type="scientific">Macrophomina phaseolina</name>
    <dbReference type="NCBI Taxonomy" id="35725"/>
    <lineage>
        <taxon>Eukaryota</taxon>
        <taxon>Fungi</taxon>
        <taxon>Dikarya</taxon>
        <taxon>Ascomycota</taxon>
        <taxon>Pezizomycotina</taxon>
        <taxon>Dothideomycetes</taxon>
        <taxon>Dothideomycetes incertae sedis</taxon>
        <taxon>Botryosphaeriales</taxon>
        <taxon>Botryosphaeriaceae</taxon>
        <taxon>Macrophomina</taxon>
    </lineage>
</organism>
<protein>
    <submittedName>
        <fullName evidence="1">Uncharacterized protein</fullName>
    </submittedName>
</protein>
<accession>A0ABQ8FSI0</accession>
<sequence length="284" mass="33838">MSLQTIRKRPRNRSQQMLYAVQRKAENKGAITLRYLTSSNYLKKTKAELFCNNVNLVERVKELNWEIKCLEWESVLYGGLHSVYIMYAREIPDHVKALRRAWDQEKCNDFTRFNNREETVRYHIYGCKSRLEKVFLSECVNIGWYRRLWNLEPTQAWTKRTRKPRKHALLRTVGSTMKKVPDPDIDLSIQIEKLVETKSKLLQSLTYKYDLVATFMEIHAYAAWLLKLIRIGYSSWKRDRRPVAKQQFEKNLDRLSHCISRNFDVMIGCENRVYFPEQSGTSLN</sequence>
<gene>
    <name evidence="1" type="ORF">B0J12DRAFT_705657</name>
</gene>
<proteinExistence type="predicted"/>
<evidence type="ECO:0000313" key="2">
    <source>
        <dbReference type="Proteomes" id="UP000774617"/>
    </source>
</evidence>